<evidence type="ECO:0000313" key="10">
    <source>
        <dbReference type="Proteomes" id="UP000488506"/>
    </source>
</evidence>
<dbReference type="NCBIfam" id="NF003346">
    <property type="entry name" value="PRK04366.1"/>
    <property type="match status" value="1"/>
</dbReference>
<dbReference type="InterPro" id="IPR015424">
    <property type="entry name" value="PyrdxlP-dep_Trfase"/>
</dbReference>
<evidence type="ECO:0000256" key="4">
    <source>
        <dbReference type="ARBA" id="ARBA00023002"/>
    </source>
</evidence>
<evidence type="ECO:0000256" key="3">
    <source>
        <dbReference type="ARBA" id="ARBA00022898"/>
    </source>
</evidence>
<evidence type="ECO:0000256" key="6">
    <source>
        <dbReference type="HAMAP-Rule" id="MF_00713"/>
    </source>
</evidence>
<evidence type="ECO:0000259" key="7">
    <source>
        <dbReference type="Pfam" id="PF02347"/>
    </source>
</evidence>
<dbReference type="InterPro" id="IPR015422">
    <property type="entry name" value="PyrdxlP-dep_Trfase_small"/>
</dbReference>
<protein>
    <recommendedName>
        <fullName evidence="6">Probable glycine dehydrogenase (decarboxylating) subunit 2</fullName>
        <ecNumber evidence="6">1.4.4.2</ecNumber>
    </recommendedName>
    <alternativeName>
        <fullName evidence="6">Glycine cleavage system P-protein subunit 2</fullName>
    </alternativeName>
    <alternativeName>
        <fullName evidence="6">Glycine decarboxylase subunit 2</fullName>
    </alternativeName>
    <alternativeName>
        <fullName evidence="6">Glycine dehydrogenase (aminomethyl-transferring) subunit 2</fullName>
    </alternativeName>
</protein>
<evidence type="ECO:0000256" key="2">
    <source>
        <dbReference type="ARBA" id="ARBA00003788"/>
    </source>
</evidence>
<dbReference type="Pfam" id="PF02347">
    <property type="entry name" value="GDC-P"/>
    <property type="match status" value="1"/>
</dbReference>
<dbReference type="Gene3D" id="3.40.640.10">
    <property type="entry name" value="Type I PLP-dependent aspartate aminotransferase-like (Major domain)"/>
    <property type="match status" value="1"/>
</dbReference>
<dbReference type="AlphaFoldDB" id="A0A833L093"/>
<sequence>MSESIFDLSSPGNSGVALPDCMELKEPIDDLLPKEMIRKELPLPEVSELDAVRHFTKLSQKNFSVDTHFYPLGSCTMKYNPKANEEIAKLSGFTDIHPFQNADEIQGTLEMLYNMEAYLCEIFGFNAFTFQPAAGAHGELTALFMIRAFHKDRGQPSRNIVIVPDSSHGTNPASASMCGYKTTVIKSNKRGNIDIDSLIKCADDSIAALMLTNPNTLGLFDEHILDIVEVIHKAGGIVYYDGANANANLGVCRPADIGFDIAHFNLHKTFSTPHGGGGPGAGPVGANKKLEPFLPVPRVVKDGGKFILSENLFPKSIGRVHEFNGNINVILKAYAYIKSLGASGLKQVSEKAVKNANYMMGKLKDYYYLPYDRTCQHEFVISAIWQKEKYGIKALDIAKRLIDYGFHPPTIYFPLIVEEALMIEPTETESIKTLDQFISAMISIAKECETNPEIIKSAPHNTPVRRLDEAKAARDPDLKYVKP</sequence>
<dbReference type="GO" id="GO:0016594">
    <property type="term" value="F:glycine binding"/>
    <property type="evidence" value="ECO:0007669"/>
    <property type="project" value="TreeGrafter"/>
</dbReference>
<dbReference type="Pfam" id="PF21478">
    <property type="entry name" value="GcvP2_C"/>
    <property type="match status" value="1"/>
</dbReference>
<accession>A0A833L093</accession>
<feature type="modified residue" description="N6-(pyridoxal phosphate)lysine" evidence="6">
    <location>
        <position position="268"/>
    </location>
</feature>
<dbReference type="EMBL" id="WPAF01000024">
    <property type="protein sequence ID" value="KAF0133519.1"/>
    <property type="molecule type" value="Genomic_DNA"/>
</dbReference>
<dbReference type="InterPro" id="IPR015421">
    <property type="entry name" value="PyrdxlP-dep_Trfase_major"/>
</dbReference>
<evidence type="ECO:0000313" key="9">
    <source>
        <dbReference type="EMBL" id="KAF0133519.1"/>
    </source>
</evidence>
<dbReference type="InterPro" id="IPR049316">
    <property type="entry name" value="GDC-P_C"/>
</dbReference>
<evidence type="ECO:0000256" key="5">
    <source>
        <dbReference type="ARBA" id="ARBA00049026"/>
    </source>
</evidence>
<dbReference type="GO" id="GO:0030170">
    <property type="term" value="F:pyridoxal phosphate binding"/>
    <property type="evidence" value="ECO:0007669"/>
    <property type="project" value="TreeGrafter"/>
</dbReference>
<dbReference type="FunFam" id="3.40.640.10:FF:000224">
    <property type="entry name" value="Probable glycine dehydrogenase (decarboxylating) subunit 2"/>
    <property type="match status" value="1"/>
</dbReference>
<dbReference type="GO" id="GO:0005960">
    <property type="term" value="C:glycine cleavage complex"/>
    <property type="evidence" value="ECO:0007669"/>
    <property type="project" value="TreeGrafter"/>
</dbReference>
<comment type="subunit">
    <text evidence="6">The glycine cleavage system is composed of four proteins: P, T, L and H. In this organism, the P 'protein' is a heterodimer of two subunits.</text>
</comment>
<dbReference type="SUPFAM" id="SSF53383">
    <property type="entry name" value="PLP-dependent transferases"/>
    <property type="match status" value="1"/>
</dbReference>
<dbReference type="CDD" id="cd00613">
    <property type="entry name" value="GDC-P"/>
    <property type="match status" value="1"/>
</dbReference>
<comment type="cofactor">
    <cofactor evidence="1 6">
        <name>pyridoxal 5'-phosphate</name>
        <dbReference type="ChEBI" id="CHEBI:597326"/>
    </cofactor>
</comment>
<dbReference type="GO" id="GO:0019464">
    <property type="term" value="P:glycine decarboxylation via glycine cleavage system"/>
    <property type="evidence" value="ECO:0007669"/>
    <property type="project" value="UniProtKB-UniRule"/>
</dbReference>
<dbReference type="GO" id="GO:0005829">
    <property type="term" value="C:cytosol"/>
    <property type="evidence" value="ECO:0007669"/>
    <property type="project" value="TreeGrafter"/>
</dbReference>
<gene>
    <name evidence="6" type="primary">gcvPB</name>
    <name evidence="9" type="ORF">FD145_1246</name>
</gene>
<dbReference type="FunFam" id="3.90.1150.10:FF:000014">
    <property type="entry name" value="Probable glycine dehydrogenase (decarboxylating) subunit 2"/>
    <property type="match status" value="1"/>
</dbReference>
<dbReference type="PANTHER" id="PTHR11773">
    <property type="entry name" value="GLYCINE DEHYDROGENASE, DECARBOXYLATING"/>
    <property type="match status" value="1"/>
</dbReference>
<feature type="domain" description="Glycine cleavage system P-protein N-terminal" evidence="7">
    <location>
        <begin position="26"/>
        <end position="295"/>
    </location>
</feature>
<dbReference type="Gene3D" id="6.20.440.10">
    <property type="match status" value="1"/>
</dbReference>
<dbReference type="PANTHER" id="PTHR11773:SF1">
    <property type="entry name" value="GLYCINE DEHYDROGENASE (DECARBOXYLATING), MITOCHONDRIAL"/>
    <property type="match status" value="1"/>
</dbReference>
<organism evidence="9 10">
    <name type="scientific">Candidatus Saganbacteria bacterium</name>
    <dbReference type="NCBI Taxonomy" id="2575572"/>
    <lineage>
        <taxon>Bacteria</taxon>
        <taxon>Bacillati</taxon>
        <taxon>Saganbacteria</taxon>
    </lineage>
</organism>
<reference evidence="9 10" key="1">
    <citation type="submission" date="2019-12" db="EMBL/GenBank/DDBJ databases">
        <authorList>
            <person name="Wolfe R."/>
            <person name="Danczak R."/>
            <person name="Wilkins M."/>
        </authorList>
    </citation>
    <scope>NUCLEOTIDE SEQUENCE [LARGE SCALE GENOMIC DNA]</scope>
    <source>
        <strain evidence="9">X2_MaxBin.013</strain>
    </source>
</reference>
<comment type="catalytic activity">
    <reaction evidence="5 6">
        <text>N(6)-[(R)-lipoyl]-L-lysyl-[glycine-cleavage complex H protein] + glycine + H(+) = N(6)-[(R)-S(8)-aminomethyldihydrolipoyl]-L-lysyl-[glycine-cleavage complex H protein] + CO2</text>
        <dbReference type="Rhea" id="RHEA:24304"/>
        <dbReference type="Rhea" id="RHEA-COMP:10494"/>
        <dbReference type="Rhea" id="RHEA-COMP:10495"/>
        <dbReference type="ChEBI" id="CHEBI:15378"/>
        <dbReference type="ChEBI" id="CHEBI:16526"/>
        <dbReference type="ChEBI" id="CHEBI:57305"/>
        <dbReference type="ChEBI" id="CHEBI:83099"/>
        <dbReference type="ChEBI" id="CHEBI:83143"/>
        <dbReference type="EC" id="1.4.4.2"/>
    </reaction>
</comment>
<dbReference type="HAMAP" id="MF_00713">
    <property type="entry name" value="GcvPB"/>
    <property type="match status" value="1"/>
</dbReference>
<evidence type="ECO:0000259" key="8">
    <source>
        <dbReference type="Pfam" id="PF21478"/>
    </source>
</evidence>
<dbReference type="Gene3D" id="3.90.1150.10">
    <property type="entry name" value="Aspartate Aminotransferase, domain 1"/>
    <property type="match status" value="1"/>
</dbReference>
<name>A0A833L093_UNCSA</name>
<evidence type="ECO:0000256" key="1">
    <source>
        <dbReference type="ARBA" id="ARBA00001933"/>
    </source>
</evidence>
<proteinExistence type="inferred from homology"/>
<dbReference type="Proteomes" id="UP000488506">
    <property type="component" value="Unassembled WGS sequence"/>
</dbReference>
<dbReference type="InterPro" id="IPR020581">
    <property type="entry name" value="GDC_P"/>
</dbReference>
<dbReference type="InterPro" id="IPR049315">
    <property type="entry name" value="GDC-P_N"/>
</dbReference>
<comment type="similarity">
    <text evidence="6">Belongs to the GcvP family. C-terminal subunit subfamily.</text>
</comment>
<keyword evidence="4 6" id="KW-0560">Oxidoreductase</keyword>
<dbReference type="EC" id="1.4.4.2" evidence="6"/>
<dbReference type="GO" id="GO:0004375">
    <property type="term" value="F:glycine dehydrogenase (decarboxylating) activity"/>
    <property type="evidence" value="ECO:0007669"/>
    <property type="project" value="UniProtKB-EC"/>
</dbReference>
<feature type="domain" description="Glycine dehydrogenase C-terminal" evidence="8">
    <location>
        <begin position="349"/>
        <end position="450"/>
    </location>
</feature>
<comment type="caution">
    <text evidence="9">The sequence shown here is derived from an EMBL/GenBank/DDBJ whole genome shotgun (WGS) entry which is preliminary data.</text>
</comment>
<dbReference type="InterPro" id="IPR023012">
    <property type="entry name" value="GcvPB"/>
</dbReference>
<keyword evidence="3 6" id="KW-0663">Pyridoxal phosphate</keyword>
<comment type="function">
    <text evidence="2 6">The glycine cleavage system catalyzes the degradation of glycine. The P protein binds the alpha-amino group of glycine through its pyridoxal phosphate cofactor; CO(2) is released and the remaining methylamine moiety is then transferred to the lipoamide cofactor of the H protein.</text>
</comment>